<keyword evidence="1" id="KW-1133">Transmembrane helix</keyword>
<gene>
    <name evidence="2" type="ORF">JHK64_04715</name>
</gene>
<evidence type="ECO:0000256" key="1">
    <source>
        <dbReference type="SAM" id="Phobius"/>
    </source>
</evidence>
<evidence type="ECO:0000313" key="3">
    <source>
        <dbReference type="Proteomes" id="UP000644875"/>
    </source>
</evidence>
<dbReference type="AlphaFoldDB" id="A0A934PA78"/>
<dbReference type="Proteomes" id="UP000644875">
    <property type="component" value="Unassembled WGS sequence"/>
</dbReference>
<feature type="transmembrane region" description="Helical" evidence="1">
    <location>
        <begin position="12"/>
        <end position="31"/>
    </location>
</feature>
<keyword evidence="1" id="KW-0472">Membrane</keyword>
<proteinExistence type="predicted"/>
<feature type="transmembrane region" description="Helical" evidence="1">
    <location>
        <begin position="51"/>
        <end position="70"/>
    </location>
</feature>
<dbReference type="EMBL" id="JAENBP010000005">
    <property type="protein sequence ID" value="MBJ8349930.1"/>
    <property type="molecule type" value="Genomic_DNA"/>
</dbReference>
<reference evidence="2 3" key="1">
    <citation type="journal article" date="2021" name="Int. J. Syst. Evol. Microbiol.">
        <title>Streptococcus vicugnae sp. nov., isolated from faeces of alpacas (Vicugna pacos) and cattle (Bos taurus), Streptococcus zalophi sp. nov., and Streptococcus pacificus sp. nov., isolated from respiratory tract of California sea lions (Zalophus californianus).</title>
        <authorList>
            <person name="Volokhov D.V."/>
            <person name="Zagorodnyaya T.A."/>
            <person name="Shen Z."/>
            <person name="Blom J."/>
            <person name="Furtak V.A."/>
            <person name="Eisenberg T."/>
            <person name="Fan P."/>
            <person name="Jeong K.C."/>
            <person name="Gao Y."/>
            <person name="Zhang S."/>
            <person name="Amselle M."/>
        </authorList>
    </citation>
    <scope>NUCLEOTIDE SEQUENCE [LARGE SCALE GENOMIC DNA]</scope>
    <source>
        <strain evidence="3">CSL7508-lung</strain>
    </source>
</reference>
<accession>A0A934PA78</accession>
<evidence type="ECO:0000313" key="2">
    <source>
        <dbReference type="EMBL" id="MBJ8349930.1"/>
    </source>
</evidence>
<comment type="caution">
    <text evidence="2">The sequence shown here is derived from an EMBL/GenBank/DDBJ whole genome shotgun (WGS) entry which is preliminary data.</text>
</comment>
<sequence length="72" mass="8340">MKNDKDYKDYIAKIIGVILIASAFISGYVILNDRSIFSPDGDIIEYYLLSRNLLIIFILNWIFLLGLKLIKK</sequence>
<name>A0A934PA78_9STRE</name>
<dbReference type="RefSeq" id="WP_199567852.1">
    <property type="nucleotide sequence ID" value="NZ_JAENBP010000005.1"/>
</dbReference>
<keyword evidence="3" id="KW-1185">Reference proteome</keyword>
<organism evidence="2 3">
    <name type="scientific">Streptococcus zalophi</name>
    <dbReference type="NCBI Taxonomy" id="640031"/>
    <lineage>
        <taxon>Bacteria</taxon>
        <taxon>Bacillati</taxon>
        <taxon>Bacillota</taxon>
        <taxon>Bacilli</taxon>
        <taxon>Lactobacillales</taxon>
        <taxon>Streptococcaceae</taxon>
        <taxon>Streptococcus</taxon>
    </lineage>
</organism>
<keyword evidence="1" id="KW-0812">Transmembrane</keyword>
<protein>
    <submittedName>
        <fullName evidence="2">Uncharacterized protein</fullName>
    </submittedName>
</protein>